<name>A0AA38RP56_9PEZI</name>
<feature type="compositionally biased region" description="Low complexity" evidence="1">
    <location>
        <begin position="45"/>
        <end position="56"/>
    </location>
</feature>
<protein>
    <submittedName>
        <fullName evidence="3">Uncharacterized protein</fullName>
    </submittedName>
</protein>
<sequence>MRLLFLLSLLLALAVALEFPNRETRQRKGRQHKKTSRPKRASGVSSSSFRTPRRPSNAPSQYRISLDKPSRRRSKSALKRLPADMIDPDSGSTASRGSEAFGTAQRLRRQDTANDFYECTAANPAPSDADCSVIIDQVYGSNDDVAVAAGSCLVFAYQTCQGFFCSLCETLTTTTDFVGNQLATAEALCVAAGGQDGTVVGEDAPQWDAGFVYAGEGLPTYDVC</sequence>
<feature type="signal peptide" evidence="2">
    <location>
        <begin position="1"/>
        <end position="16"/>
    </location>
</feature>
<reference evidence="3" key="1">
    <citation type="submission" date="2022-07" db="EMBL/GenBank/DDBJ databases">
        <title>Fungi with potential for degradation of polypropylene.</title>
        <authorList>
            <person name="Gostincar C."/>
        </authorList>
    </citation>
    <scope>NUCLEOTIDE SEQUENCE</scope>
    <source>
        <strain evidence="3">EXF-13308</strain>
    </source>
</reference>
<organism evidence="3 4">
    <name type="scientific">Pleurostoma richardsiae</name>
    <dbReference type="NCBI Taxonomy" id="41990"/>
    <lineage>
        <taxon>Eukaryota</taxon>
        <taxon>Fungi</taxon>
        <taxon>Dikarya</taxon>
        <taxon>Ascomycota</taxon>
        <taxon>Pezizomycotina</taxon>
        <taxon>Sordariomycetes</taxon>
        <taxon>Sordariomycetidae</taxon>
        <taxon>Calosphaeriales</taxon>
        <taxon>Pleurostomataceae</taxon>
        <taxon>Pleurostoma</taxon>
    </lineage>
</organism>
<evidence type="ECO:0000256" key="1">
    <source>
        <dbReference type="SAM" id="MobiDB-lite"/>
    </source>
</evidence>
<feature type="region of interest" description="Disordered" evidence="1">
    <location>
        <begin position="23"/>
        <end position="105"/>
    </location>
</feature>
<dbReference type="EMBL" id="JANBVO010000019">
    <property type="protein sequence ID" value="KAJ9143364.1"/>
    <property type="molecule type" value="Genomic_DNA"/>
</dbReference>
<dbReference type="AlphaFoldDB" id="A0AA38RP56"/>
<feature type="compositionally biased region" description="Basic residues" evidence="1">
    <location>
        <begin position="27"/>
        <end position="40"/>
    </location>
</feature>
<feature type="chain" id="PRO_5041388352" evidence="2">
    <location>
        <begin position="17"/>
        <end position="224"/>
    </location>
</feature>
<proteinExistence type="predicted"/>
<evidence type="ECO:0000313" key="3">
    <source>
        <dbReference type="EMBL" id="KAJ9143364.1"/>
    </source>
</evidence>
<keyword evidence="2" id="KW-0732">Signal</keyword>
<comment type="caution">
    <text evidence="3">The sequence shown here is derived from an EMBL/GenBank/DDBJ whole genome shotgun (WGS) entry which is preliminary data.</text>
</comment>
<keyword evidence="4" id="KW-1185">Reference proteome</keyword>
<gene>
    <name evidence="3" type="ORF">NKR23_g6694</name>
</gene>
<evidence type="ECO:0000313" key="4">
    <source>
        <dbReference type="Proteomes" id="UP001174694"/>
    </source>
</evidence>
<evidence type="ECO:0000256" key="2">
    <source>
        <dbReference type="SAM" id="SignalP"/>
    </source>
</evidence>
<dbReference type="Proteomes" id="UP001174694">
    <property type="component" value="Unassembled WGS sequence"/>
</dbReference>
<accession>A0AA38RP56</accession>